<name>A0A812XMQ6_9DINO</name>
<feature type="domain" description="PLOD1-3-like GT" evidence="2">
    <location>
        <begin position="113"/>
        <end position="184"/>
    </location>
</feature>
<dbReference type="OrthoDB" id="10468469at2759"/>
<dbReference type="EMBL" id="CAJNJA010037907">
    <property type="protein sequence ID" value="CAE7740059.1"/>
    <property type="molecule type" value="Genomic_DNA"/>
</dbReference>
<proteinExistence type="predicted"/>
<dbReference type="AlphaFoldDB" id="A0A812XMQ6"/>
<keyword evidence="1" id="KW-0732">Signal</keyword>
<organism evidence="3 4">
    <name type="scientific">Symbiodinium necroappetens</name>
    <dbReference type="NCBI Taxonomy" id="1628268"/>
    <lineage>
        <taxon>Eukaryota</taxon>
        <taxon>Sar</taxon>
        <taxon>Alveolata</taxon>
        <taxon>Dinophyceae</taxon>
        <taxon>Suessiales</taxon>
        <taxon>Symbiodiniaceae</taxon>
        <taxon>Symbiodinium</taxon>
    </lineage>
</organism>
<keyword evidence="4" id="KW-1185">Reference proteome</keyword>
<sequence length="346" mass="38671">MLPPWLLAACAVPIVLVLYKSINDGMFTGSTAVDELRSYLEKLEAANDMAEVFLNRMWDRALEAPIEATAGRTNFTVITVDTDKPSDFAMLGPGNVAVINVGAGQMWNSWYDKPRLYQKYLKKFAVDFPDRIVILADGYDTIFGGCSEDQLLESFRKIRDVSQAKVVWGAENCCFPWSDTCNWYGNFTQRQASSLQVFGMTESYGIYGDCRRCRDLEIPGYDSFCSSPPAYQHLNSGFLMGEASHVLSAVNLWVKLYNNFNETDPDQLVASEALFNQPDLMTLDYSGRLVLTIGNIVETSIPRLLSIRNGTLYNHVTEAPQCFVHGAGPGKVFLAHVLKMLQSRVD</sequence>
<dbReference type="CDD" id="cd22997">
    <property type="entry name" value="GT_LH"/>
    <property type="match status" value="1"/>
</dbReference>
<evidence type="ECO:0000313" key="4">
    <source>
        <dbReference type="Proteomes" id="UP000601435"/>
    </source>
</evidence>
<gene>
    <name evidence="3" type="ORF">SNEC2469_LOCUS21375</name>
</gene>
<feature type="chain" id="PRO_5032797918" description="PLOD1-3-like GT domain-containing protein" evidence="1">
    <location>
        <begin position="20"/>
        <end position="346"/>
    </location>
</feature>
<feature type="signal peptide" evidence="1">
    <location>
        <begin position="1"/>
        <end position="19"/>
    </location>
</feature>
<evidence type="ECO:0000256" key="1">
    <source>
        <dbReference type="SAM" id="SignalP"/>
    </source>
</evidence>
<evidence type="ECO:0000313" key="3">
    <source>
        <dbReference type="EMBL" id="CAE7740059.1"/>
    </source>
</evidence>
<accession>A0A812XMQ6</accession>
<comment type="caution">
    <text evidence="3">The sequence shown here is derived from an EMBL/GenBank/DDBJ whole genome shotgun (WGS) entry which is preliminary data.</text>
</comment>
<dbReference type="Pfam" id="PF25342">
    <property type="entry name" value="GT_PLOD"/>
    <property type="match status" value="1"/>
</dbReference>
<evidence type="ECO:0000259" key="2">
    <source>
        <dbReference type="Pfam" id="PF25342"/>
    </source>
</evidence>
<reference evidence="3" key="1">
    <citation type="submission" date="2021-02" db="EMBL/GenBank/DDBJ databases">
        <authorList>
            <person name="Dougan E. K."/>
            <person name="Rhodes N."/>
            <person name="Thang M."/>
            <person name="Chan C."/>
        </authorList>
    </citation>
    <scope>NUCLEOTIDE SEQUENCE</scope>
</reference>
<dbReference type="InterPro" id="IPR057589">
    <property type="entry name" value="GT_PLOD"/>
</dbReference>
<protein>
    <recommendedName>
        <fullName evidence="2">PLOD1-3-like GT domain-containing protein</fullName>
    </recommendedName>
</protein>
<dbReference type="Proteomes" id="UP000601435">
    <property type="component" value="Unassembled WGS sequence"/>
</dbReference>